<dbReference type="PANTHER" id="PTHR12277">
    <property type="entry name" value="ALPHA/BETA HYDROLASE DOMAIN-CONTAINING PROTEIN"/>
    <property type="match status" value="1"/>
</dbReference>
<evidence type="ECO:0000313" key="3">
    <source>
        <dbReference type="Proteomes" id="UP001195483"/>
    </source>
</evidence>
<gene>
    <name evidence="2" type="ORF">CHS0354_035259</name>
</gene>
<dbReference type="EMBL" id="JAEAOA010002069">
    <property type="protein sequence ID" value="KAK3584178.1"/>
    <property type="molecule type" value="Genomic_DNA"/>
</dbReference>
<sequence>MSNITFRPRLLKLIFIPALALIFLSCSGLLFQPHRRIYNTPDELGIKYEDIYTEAQDGIKINGWKLIPENYSTGISILHFHGNGENISTYFRSMVWLVRHGVTVYLFDYRGYGNSEGTASFPEVFMDLQAAYDYVAAREQKIVIMGQSLGGALSVYFVGSKPRRLKKTQAMILDAPIITRYLRYPLSLTMPGDHYDPINYIGRINIPILLFHSPDDQVIPYRHAEVLTEKQPRIRFIPTAGPHIHTFGFNNYRNDALRFLSEIYGVPLGFEGD</sequence>
<accession>A0AAE0S2V6</accession>
<keyword evidence="3" id="KW-1185">Reference proteome</keyword>
<feature type="domain" description="Serine aminopeptidase S33" evidence="1">
    <location>
        <begin position="77"/>
        <end position="179"/>
    </location>
</feature>
<reference evidence="2" key="3">
    <citation type="submission" date="2023-05" db="EMBL/GenBank/DDBJ databases">
        <authorList>
            <person name="Smith C.H."/>
        </authorList>
    </citation>
    <scope>NUCLEOTIDE SEQUENCE</scope>
    <source>
        <strain evidence="2">CHS0354</strain>
        <tissue evidence="2">Mantle</tissue>
    </source>
</reference>
<comment type="caution">
    <text evidence="2">The sequence shown here is derived from an EMBL/GenBank/DDBJ whole genome shotgun (WGS) entry which is preliminary data.</text>
</comment>
<dbReference type="SUPFAM" id="SSF53474">
    <property type="entry name" value="alpha/beta-Hydrolases"/>
    <property type="match status" value="1"/>
</dbReference>
<evidence type="ECO:0000313" key="2">
    <source>
        <dbReference type="EMBL" id="KAK3584178.1"/>
    </source>
</evidence>
<dbReference type="Gene3D" id="3.40.50.1820">
    <property type="entry name" value="alpha/beta hydrolase"/>
    <property type="match status" value="1"/>
</dbReference>
<dbReference type="PANTHER" id="PTHR12277:SF81">
    <property type="entry name" value="PROTEIN ABHD13"/>
    <property type="match status" value="1"/>
</dbReference>
<proteinExistence type="predicted"/>
<dbReference type="AlphaFoldDB" id="A0AAE0S2V6"/>
<protein>
    <recommendedName>
        <fullName evidence="1">Serine aminopeptidase S33 domain-containing protein</fullName>
    </recommendedName>
</protein>
<dbReference type="Pfam" id="PF12146">
    <property type="entry name" value="Hydrolase_4"/>
    <property type="match status" value="1"/>
</dbReference>
<organism evidence="2 3">
    <name type="scientific">Potamilus streckersoni</name>
    <dbReference type="NCBI Taxonomy" id="2493646"/>
    <lineage>
        <taxon>Eukaryota</taxon>
        <taxon>Metazoa</taxon>
        <taxon>Spiralia</taxon>
        <taxon>Lophotrochozoa</taxon>
        <taxon>Mollusca</taxon>
        <taxon>Bivalvia</taxon>
        <taxon>Autobranchia</taxon>
        <taxon>Heteroconchia</taxon>
        <taxon>Palaeoheterodonta</taxon>
        <taxon>Unionida</taxon>
        <taxon>Unionoidea</taxon>
        <taxon>Unionidae</taxon>
        <taxon>Ambleminae</taxon>
        <taxon>Lampsilini</taxon>
        <taxon>Potamilus</taxon>
    </lineage>
</organism>
<reference evidence="2" key="1">
    <citation type="journal article" date="2021" name="Genome Biol. Evol.">
        <title>A High-Quality Reference Genome for a Parasitic Bivalve with Doubly Uniparental Inheritance (Bivalvia: Unionida).</title>
        <authorList>
            <person name="Smith C.H."/>
        </authorList>
    </citation>
    <scope>NUCLEOTIDE SEQUENCE</scope>
    <source>
        <strain evidence="2">CHS0354</strain>
    </source>
</reference>
<reference evidence="2" key="2">
    <citation type="journal article" date="2021" name="Genome Biol. Evol.">
        <title>Developing a high-quality reference genome for a parasitic bivalve with doubly uniparental inheritance (Bivalvia: Unionida).</title>
        <authorList>
            <person name="Smith C.H."/>
        </authorList>
    </citation>
    <scope>NUCLEOTIDE SEQUENCE</scope>
    <source>
        <strain evidence="2">CHS0354</strain>
        <tissue evidence="2">Mantle</tissue>
    </source>
</reference>
<dbReference type="Proteomes" id="UP001195483">
    <property type="component" value="Unassembled WGS sequence"/>
</dbReference>
<dbReference type="PROSITE" id="PS51257">
    <property type="entry name" value="PROKAR_LIPOPROTEIN"/>
    <property type="match status" value="1"/>
</dbReference>
<dbReference type="InterPro" id="IPR029058">
    <property type="entry name" value="AB_hydrolase_fold"/>
</dbReference>
<name>A0AAE0S2V6_9BIVA</name>
<dbReference type="InterPro" id="IPR022742">
    <property type="entry name" value="Hydrolase_4"/>
</dbReference>
<evidence type="ECO:0000259" key="1">
    <source>
        <dbReference type="Pfam" id="PF12146"/>
    </source>
</evidence>